<dbReference type="RefSeq" id="WP_179546729.1">
    <property type="nucleotide sequence ID" value="NZ_BSEW01000001.1"/>
</dbReference>
<feature type="region of interest" description="Disordered" evidence="1">
    <location>
        <begin position="1"/>
        <end position="20"/>
    </location>
</feature>
<evidence type="ECO:0000313" key="4">
    <source>
        <dbReference type="Proteomes" id="UP000549913"/>
    </source>
</evidence>
<sequence length="88" mass="9003">MSHPGSTPAPLPGPAPETDELTRLIADNETDVTDRPGVRAAQAGISLGVLLAVVVPLIALLIAAVVTAIVSTAPIWLSGFFWGSFTAL</sequence>
<keyword evidence="2" id="KW-1133">Transmembrane helix</keyword>
<accession>A0A852SJ24</accession>
<proteinExistence type="predicted"/>
<keyword evidence="2" id="KW-0472">Membrane</keyword>
<evidence type="ECO:0000256" key="1">
    <source>
        <dbReference type="SAM" id="MobiDB-lite"/>
    </source>
</evidence>
<protein>
    <submittedName>
        <fullName evidence="3">Putative membrane protein</fullName>
    </submittedName>
</protein>
<reference evidence="3 4" key="1">
    <citation type="submission" date="2020-07" db="EMBL/GenBank/DDBJ databases">
        <title>Sequencing the genomes of 1000 actinobacteria strains.</title>
        <authorList>
            <person name="Klenk H.-P."/>
        </authorList>
    </citation>
    <scope>NUCLEOTIDE SEQUENCE [LARGE SCALE GENOMIC DNA]</scope>
    <source>
        <strain evidence="3 4">DSM 26474</strain>
    </source>
</reference>
<dbReference type="AlphaFoldDB" id="A0A852SJ24"/>
<name>A0A852SJ24_9MICO</name>
<keyword evidence="4" id="KW-1185">Reference proteome</keyword>
<organism evidence="3 4">
    <name type="scientific">Herbiconiux flava</name>
    <dbReference type="NCBI Taxonomy" id="881268"/>
    <lineage>
        <taxon>Bacteria</taxon>
        <taxon>Bacillati</taxon>
        <taxon>Actinomycetota</taxon>
        <taxon>Actinomycetes</taxon>
        <taxon>Micrococcales</taxon>
        <taxon>Microbacteriaceae</taxon>
        <taxon>Herbiconiux</taxon>
    </lineage>
</organism>
<gene>
    <name evidence="3" type="ORF">BJ984_000548</name>
</gene>
<evidence type="ECO:0000313" key="3">
    <source>
        <dbReference type="EMBL" id="NYD69390.1"/>
    </source>
</evidence>
<keyword evidence="2" id="KW-0812">Transmembrane</keyword>
<evidence type="ECO:0000256" key="2">
    <source>
        <dbReference type="SAM" id="Phobius"/>
    </source>
</evidence>
<dbReference type="EMBL" id="JACCBM010000001">
    <property type="protein sequence ID" value="NYD69390.1"/>
    <property type="molecule type" value="Genomic_DNA"/>
</dbReference>
<dbReference type="Proteomes" id="UP000549913">
    <property type="component" value="Unassembled WGS sequence"/>
</dbReference>
<comment type="caution">
    <text evidence="3">The sequence shown here is derived from an EMBL/GenBank/DDBJ whole genome shotgun (WGS) entry which is preliminary data.</text>
</comment>
<feature type="transmembrane region" description="Helical" evidence="2">
    <location>
        <begin position="49"/>
        <end position="77"/>
    </location>
</feature>